<evidence type="ECO:0000256" key="4">
    <source>
        <dbReference type="ARBA" id="ARBA00023136"/>
    </source>
</evidence>
<keyword evidence="3 6" id="KW-1133">Transmembrane helix</keyword>
<dbReference type="GO" id="GO:0034707">
    <property type="term" value="C:chloride channel complex"/>
    <property type="evidence" value="ECO:0007669"/>
    <property type="project" value="UniProtKB-KW"/>
</dbReference>
<keyword evidence="6" id="KW-0406">Ion transport</keyword>
<feature type="transmembrane region" description="Helical" evidence="6">
    <location>
        <begin position="76"/>
        <end position="95"/>
    </location>
</feature>
<evidence type="ECO:0000313" key="8">
    <source>
        <dbReference type="WBParaSite" id="nRc.2.0.1.t42326-RA"/>
    </source>
</evidence>
<name>A0A915KXV1_ROMCU</name>
<feature type="transmembrane region" description="Helical" evidence="6">
    <location>
        <begin position="44"/>
        <end position="64"/>
    </location>
</feature>
<proteinExistence type="inferred from homology"/>
<dbReference type="InterPro" id="IPR000615">
    <property type="entry name" value="Bestrophin"/>
</dbReference>
<dbReference type="PANTHER" id="PTHR10736:SF0">
    <property type="entry name" value="BESTROPHIN HOMOLOG"/>
    <property type="match status" value="1"/>
</dbReference>
<keyword evidence="6" id="KW-0868">Chloride</keyword>
<dbReference type="InterPro" id="IPR021134">
    <property type="entry name" value="Bestrophin-like"/>
</dbReference>
<keyword evidence="6" id="KW-0407">Ion channel</keyword>
<evidence type="ECO:0000256" key="1">
    <source>
        <dbReference type="ARBA" id="ARBA00004370"/>
    </source>
</evidence>
<dbReference type="WBParaSite" id="nRc.2.0.1.t42326-RA">
    <property type="protein sequence ID" value="nRc.2.0.1.t42326-RA"/>
    <property type="gene ID" value="nRc.2.0.1.g42326"/>
</dbReference>
<dbReference type="Pfam" id="PF01062">
    <property type="entry name" value="Bestrophin"/>
    <property type="match status" value="1"/>
</dbReference>
<keyword evidence="4 6" id="KW-0472">Membrane</keyword>
<evidence type="ECO:0000256" key="5">
    <source>
        <dbReference type="ARBA" id="ARBA00034769"/>
    </source>
</evidence>
<comment type="subcellular location">
    <subcellularLocation>
        <location evidence="6">Cell membrane</location>
        <topology evidence="6">Multi-pass membrane protein</topology>
    </subcellularLocation>
    <subcellularLocation>
        <location evidence="1">Membrane</location>
    </subcellularLocation>
</comment>
<keyword evidence="2 6" id="KW-0812">Transmembrane</keyword>
<dbReference type="Proteomes" id="UP000887565">
    <property type="component" value="Unplaced"/>
</dbReference>
<dbReference type="PANTHER" id="PTHR10736">
    <property type="entry name" value="BESTROPHIN"/>
    <property type="match status" value="1"/>
</dbReference>
<evidence type="ECO:0000313" key="7">
    <source>
        <dbReference type="Proteomes" id="UP000887565"/>
    </source>
</evidence>
<comment type="similarity">
    <text evidence="5 6">Belongs to the anion channel-forming bestrophin (TC 1.A.46) family. Calcium-sensitive chloride channel subfamily.</text>
</comment>
<keyword evidence="7" id="KW-1185">Reference proteome</keyword>
<accession>A0A915KXV1</accession>
<protein>
    <recommendedName>
        <fullName evidence="6">Bestrophin homolog</fullName>
    </recommendedName>
</protein>
<evidence type="ECO:0000256" key="2">
    <source>
        <dbReference type="ARBA" id="ARBA00022692"/>
    </source>
</evidence>
<organism evidence="7 8">
    <name type="scientific">Romanomermis culicivorax</name>
    <name type="common">Nematode worm</name>
    <dbReference type="NCBI Taxonomy" id="13658"/>
    <lineage>
        <taxon>Eukaryota</taxon>
        <taxon>Metazoa</taxon>
        <taxon>Ecdysozoa</taxon>
        <taxon>Nematoda</taxon>
        <taxon>Enoplea</taxon>
        <taxon>Dorylaimia</taxon>
        <taxon>Mermithida</taxon>
        <taxon>Mermithoidea</taxon>
        <taxon>Mermithidae</taxon>
        <taxon>Romanomermis</taxon>
    </lineage>
</organism>
<dbReference type="AlphaFoldDB" id="A0A915KXV1"/>
<dbReference type="GO" id="GO:0005254">
    <property type="term" value="F:chloride channel activity"/>
    <property type="evidence" value="ECO:0007669"/>
    <property type="project" value="UniProtKB-KW"/>
</dbReference>
<keyword evidence="6" id="KW-0869">Chloride channel</keyword>
<reference evidence="8" key="1">
    <citation type="submission" date="2022-11" db="UniProtKB">
        <authorList>
            <consortium name="WormBaseParasite"/>
        </authorList>
    </citation>
    <scope>IDENTIFICATION</scope>
</reference>
<keyword evidence="6" id="KW-1003">Cell membrane</keyword>
<evidence type="ECO:0000256" key="3">
    <source>
        <dbReference type="ARBA" id="ARBA00022989"/>
    </source>
</evidence>
<sequence>FINEEELKLYCNIDAKSCTTFVCPLSYNVWLAEIKETIKRFYDLRVVTIATYGFFLACLMGRQYLDPTKNYEGNKIDLYVPIFTILQFLFYMGWLKVAEALINPLGED</sequence>
<evidence type="ECO:0000256" key="6">
    <source>
        <dbReference type="RuleBase" id="RU363126"/>
    </source>
</evidence>
<comment type="function">
    <text evidence="6">Forms chloride channels.</text>
</comment>
<keyword evidence="6" id="KW-0813">Transport</keyword>
<dbReference type="GO" id="GO:0005886">
    <property type="term" value="C:plasma membrane"/>
    <property type="evidence" value="ECO:0007669"/>
    <property type="project" value="UniProtKB-SubCell"/>
</dbReference>